<proteinExistence type="predicted"/>
<comment type="caution">
    <text evidence="1">The sequence shown here is derived from an EMBL/GenBank/DDBJ whole genome shotgun (WGS) entry which is preliminary data.</text>
</comment>
<dbReference type="Proteomes" id="UP000708208">
    <property type="component" value="Unassembled WGS sequence"/>
</dbReference>
<organism evidence="1 2">
    <name type="scientific">Allacma fusca</name>
    <dbReference type="NCBI Taxonomy" id="39272"/>
    <lineage>
        <taxon>Eukaryota</taxon>
        <taxon>Metazoa</taxon>
        <taxon>Ecdysozoa</taxon>
        <taxon>Arthropoda</taxon>
        <taxon>Hexapoda</taxon>
        <taxon>Collembola</taxon>
        <taxon>Symphypleona</taxon>
        <taxon>Sminthuridae</taxon>
        <taxon>Allacma</taxon>
    </lineage>
</organism>
<evidence type="ECO:0000313" key="1">
    <source>
        <dbReference type="EMBL" id="CAG7819632.1"/>
    </source>
</evidence>
<gene>
    <name evidence="1" type="ORF">AFUS01_LOCUS30065</name>
</gene>
<accession>A0A8J2KTY9</accession>
<protein>
    <submittedName>
        <fullName evidence="1">Uncharacterized protein</fullName>
    </submittedName>
</protein>
<feature type="non-terminal residue" evidence="1">
    <location>
        <position position="120"/>
    </location>
</feature>
<reference evidence="1" key="1">
    <citation type="submission" date="2021-06" db="EMBL/GenBank/DDBJ databases">
        <authorList>
            <person name="Hodson N. C."/>
            <person name="Mongue J. A."/>
            <person name="Jaron S. K."/>
        </authorList>
    </citation>
    <scope>NUCLEOTIDE SEQUENCE</scope>
</reference>
<name>A0A8J2KTY9_9HEXA</name>
<dbReference type="AlphaFoldDB" id="A0A8J2KTY9"/>
<sequence length="120" mass="13312">MCQGFTCTLLQIFIPIGLRYMSRDTCVPTTVDIIGRDTFLEDIEAAADELRSLVMTDPDEENPEITVIKETHDEEEHLELDVTSRKPALNAFENASEKLEDATICVNSTPKPSTDLGIAP</sequence>
<dbReference type="EMBL" id="CAJVCH010455166">
    <property type="protein sequence ID" value="CAG7819632.1"/>
    <property type="molecule type" value="Genomic_DNA"/>
</dbReference>
<evidence type="ECO:0000313" key="2">
    <source>
        <dbReference type="Proteomes" id="UP000708208"/>
    </source>
</evidence>
<keyword evidence="2" id="KW-1185">Reference proteome</keyword>